<dbReference type="AlphaFoldDB" id="A0A0E0HZN2"/>
<reference evidence="1" key="2">
    <citation type="submission" date="2018-04" db="EMBL/GenBank/DDBJ databases">
        <title>OnivRS2 (Oryza nivara Reference Sequence Version 2).</title>
        <authorList>
            <person name="Zhang J."/>
            <person name="Kudrna D."/>
            <person name="Lee S."/>
            <person name="Talag J."/>
            <person name="Rajasekar S."/>
            <person name="Welchert J."/>
            <person name="Hsing Y.-I."/>
            <person name="Wing R.A."/>
        </authorList>
    </citation>
    <scope>NUCLEOTIDE SEQUENCE [LARGE SCALE GENOMIC DNA]</scope>
    <source>
        <strain evidence="1">SL10</strain>
    </source>
</reference>
<dbReference type="Gramene" id="ONIVA07G10050.1">
    <property type="protein sequence ID" value="ONIVA07G10050.1"/>
    <property type="gene ID" value="ONIVA07G10050"/>
</dbReference>
<keyword evidence="2" id="KW-1185">Reference proteome</keyword>
<dbReference type="Proteomes" id="UP000006591">
    <property type="component" value="Chromosome 7"/>
</dbReference>
<dbReference type="HOGENOM" id="CLU_1211465_0_0_1"/>
<dbReference type="EnsemblPlants" id="ONIVA07G10050.1">
    <property type="protein sequence ID" value="ONIVA07G10050.1"/>
    <property type="gene ID" value="ONIVA07G10050"/>
</dbReference>
<reference evidence="1" key="1">
    <citation type="submission" date="2015-04" db="UniProtKB">
        <authorList>
            <consortium name="EnsemblPlants"/>
        </authorList>
    </citation>
    <scope>IDENTIFICATION</scope>
    <source>
        <strain evidence="1">SL10</strain>
    </source>
</reference>
<protein>
    <submittedName>
        <fullName evidence="1">Uncharacterized protein</fullName>
    </submittedName>
</protein>
<evidence type="ECO:0000313" key="1">
    <source>
        <dbReference type="EnsemblPlants" id="ONIVA07G10050.1"/>
    </source>
</evidence>
<accession>A0A0E0HZN2</accession>
<sequence length="229" mass="24208">MEQQAAAVVVVSGKATDPVRGGLKQIRRGRGCDKFVAAVVGLAAAPTGPLAEASLVAAWQQERSGGGILELMEQEIGDGGAGDLLRRQSSSTSLAFPSVRTAVELELLGDVEFGGGDEAWGRVWLRRDPPLLRGAASSTAIAALFASNCAERLPPTTASATLAAPQPSQPLHIAAATVAAALAAAPCRRQWSRGRETQQREEKERERDNMDLAHIILWADLDPTCQKPR</sequence>
<proteinExistence type="predicted"/>
<evidence type="ECO:0000313" key="2">
    <source>
        <dbReference type="Proteomes" id="UP000006591"/>
    </source>
</evidence>
<organism evidence="1">
    <name type="scientific">Oryza nivara</name>
    <name type="common">Indian wild rice</name>
    <name type="synonym">Oryza sativa f. spontanea</name>
    <dbReference type="NCBI Taxonomy" id="4536"/>
    <lineage>
        <taxon>Eukaryota</taxon>
        <taxon>Viridiplantae</taxon>
        <taxon>Streptophyta</taxon>
        <taxon>Embryophyta</taxon>
        <taxon>Tracheophyta</taxon>
        <taxon>Spermatophyta</taxon>
        <taxon>Magnoliopsida</taxon>
        <taxon>Liliopsida</taxon>
        <taxon>Poales</taxon>
        <taxon>Poaceae</taxon>
        <taxon>BOP clade</taxon>
        <taxon>Oryzoideae</taxon>
        <taxon>Oryzeae</taxon>
        <taxon>Oryzinae</taxon>
        <taxon>Oryza</taxon>
    </lineage>
</organism>
<name>A0A0E0HZN2_ORYNI</name>
<dbReference type="OMA" id="CRRQWSR"/>